<dbReference type="OrthoDB" id="5596051at2759"/>
<accession>G7DXG0</accession>
<evidence type="ECO:0000256" key="2">
    <source>
        <dbReference type="ARBA" id="ARBA00008612"/>
    </source>
</evidence>
<dbReference type="GO" id="GO:0030234">
    <property type="term" value="F:enzyme regulator activity"/>
    <property type="evidence" value="ECO:0007669"/>
    <property type="project" value="TreeGrafter"/>
</dbReference>
<evidence type="ECO:0000313" key="10">
    <source>
        <dbReference type="EMBL" id="GAA95270.1"/>
    </source>
</evidence>
<dbReference type="FunCoup" id="G7DXG0">
    <property type="interactions" value="109"/>
</dbReference>
<dbReference type="EMBL" id="BABT02000061">
    <property type="protein sequence ID" value="GAA95270.1"/>
    <property type="molecule type" value="Genomic_DNA"/>
</dbReference>
<dbReference type="HOGENOM" id="CLU_597268_0_0_1"/>
<reference evidence="10 11" key="2">
    <citation type="journal article" date="2012" name="Open Biol.">
        <title>Characteristics of nucleosomes and linker DNA regions on the genome of the basidiomycete Mixia osmundae revealed by mono- and dinucleosome mapping.</title>
        <authorList>
            <person name="Nishida H."/>
            <person name="Kondo S."/>
            <person name="Matsumoto T."/>
            <person name="Suzuki Y."/>
            <person name="Yoshikawa H."/>
            <person name="Taylor T.D."/>
            <person name="Sugiyama J."/>
        </authorList>
    </citation>
    <scope>NUCLEOTIDE SEQUENCE [LARGE SCALE GENOMIC DNA]</scope>
    <source>
        <strain evidence="11">CBS 9802 / IAM 14324 / JCM 22182 / KY 12970</strain>
    </source>
</reference>
<comment type="subunit">
    <text evidence="3">Heterodimer of a catalytic heavy chain and a regulatory light chain.</text>
</comment>
<feature type="compositionally biased region" description="Low complexity" evidence="9">
    <location>
        <begin position="90"/>
        <end position="103"/>
    </location>
</feature>
<dbReference type="UniPathway" id="UPA00142">
    <property type="reaction ID" value="UER00209"/>
</dbReference>
<keyword evidence="11" id="KW-1185">Reference proteome</keyword>
<dbReference type="GO" id="GO:0006750">
    <property type="term" value="P:glutathione biosynthetic process"/>
    <property type="evidence" value="ECO:0007669"/>
    <property type="project" value="UniProtKB-UniPathway"/>
</dbReference>
<reference evidence="10 11" key="1">
    <citation type="journal article" date="2011" name="J. Gen. Appl. Microbiol.">
        <title>Draft genome sequencing of the enigmatic basidiomycete Mixia osmundae.</title>
        <authorList>
            <person name="Nishida H."/>
            <person name="Nagatsuka Y."/>
            <person name="Sugiyama J."/>
        </authorList>
    </citation>
    <scope>NUCLEOTIDE SEQUENCE [LARGE SCALE GENOMIC DNA]</scope>
    <source>
        <strain evidence="11">CBS 9802 / IAM 14324 / JCM 22182 / KY 12970</strain>
    </source>
</reference>
<evidence type="ECO:0000313" key="11">
    <source>
        <dbReference type="Proteomes" id="UP000009131"/>
    </source>
</evidence>
<evidence type="ECO:0000256" key="8">
    <source>
        <dbReference type="ARBA" id="ARBA00032926"/>
    </source>
</evidence>
<evidence type="ECO:0000256" key="6">
    <source>
        <dbReference type="ARBA" id="ARBA00031154"/>
    </source>
</evidence>
<dbReference type="InterPro" id="IPR032963">
    <property type="entry name" value="Gclm"/>
</dbReference>
<evidence type="ECO:0000256" key="4">
    <source>
        <dbReference type="ARBA" id="ARBA00022684"/>
    </source>
</evidence>
<dbReference type="GO" id="GO:0017109">
    <property type="term" value="C:glutamate-cysteine ligase complex"/>
    <property type="evidence" value="ECO:0007669"/>
    <property type="project" value="TreeGrafter"/>
</dbReference>
<keyword evidence="4" id="KW-0317">Glutathione biosynthesis</keyword>
<dbReference type="STRING" id="764103.G7DXG0"/>
<dbReference type="Gene3D" id="3.20.20.100">
    <property type="entry name" value="NADP-dependent oxidoreductase domain"/>
    <property type="match status" value="1"/>
</dbReference>
<evidence type="ECO:0000256" key="9">
    <source>
        <dbReference type="SAM" id="MobiDB-lite"/>
    </source>
</evidence>
<evidence type="ECO:0000256" key="5">
    <source>
        <dbReference type="ARBA" id="ARBA00030406"/>
    </source>
</evidence>
<evidence type="ECO:0000256" key="3">
    <source>
        <dbReference type="ARBA" id="ARBA00011532"/>
    </source>
</evidence>
<dbReference type="Proteomes" id="UP000009131">
    <property type="component" value="Unassembled WGS sequence"/>
</dbReference>
<evidence type="ECO:0000256" key="7">
    <source>
        <dbReference type="ARBA" id="ARBA00031732"/>
    </source>
</evidence>
<protein>
    <recommendedName>
        <fullName evidence="7">GCS light chain</fullName>
    </recommendedName>
    <alternativeName>
        <fullName evidence="5">Gamma-ECS regulatory subunit</fullName>
    </alternativeName>
    <alternativeName>
        <fullName evidence="8">Gamma-glutamylcysteine synthetase regulatory subunit</fullName>
    </alternativeName>
    <alternativeName>
        <fullName evidence="6">Glutamate--cysteine ligase modifier subunit</fullName>
    </alternativeName>
</protein>
<sequence length="396" mass="43803">MSTLLRTAVNGHHHSQHGTDLPRPTSPTERALNTLQHASDVQSLILYAQSILRLGKLPSVSLTSRKSNSELVYSLRTLLETSLPLPQCPSSCASESSKAESSSIEPMQTNGSQTNIEAGWCAWSPKERALSIPSPLSLDHDLTTEQRDSLDITAKFFYLNPHTSSSIPHLDPEWVEQAVQQFTLATGLNEIDLLILSLPGVVYDEDDPDGGCLENKKRREKGETSGLFQQLDERGQEDVFARLRPVWESMSTNPSLRSLGLSEFSSARMKRFLLDELPTYTVPPPRSAPASGEIMSIRRPRVNQINLRDCCSVSPEDMAIMKDNKIDLLTHSDCSDLLPPATFSALLDEFGSRLPKALIGEGSSWGTVNWVLKYTIVYKTRNVVADKGYIVHASKS</sequence>
<feature type="region of interest" description="Disordered" evidence="9">
    <location>
        <begin position="90"/>
        <end position="110"/>
    </location>
</feature>
<dbReference type="PANTHER" id="PTHR13295">
    <property type="entry name" value="GLUTAMATE CYSTEINE LIGASE REGULATORY SUBUNIT"/>
    <property type="match status" value="1"/>
</dbReference>
<dbReference type="InParanoid" id="G7DXG0"/>
<proteinExistence type="inferred from homology"/>
<dbReference type="AlphaFoldDB" id="G7DXG0"/>
<comment type="similarity">
    <text evidence="2">Belongs to the aldo/keto reductase family. Glutamate--cysteine ligase light chain subfamily.</text>
</comment>
<name>G7DXG0_MIXOS</name>
<dbReference type="GO" id="GO:0035226">
    <property type="term" value="F:glutamate-cysteine ligase catalytic subunit binding"/>
    <property type="evidence" value="ECO:0007669"/>
    <property type="project" value="InterPro"/>
</dbReference>
<dbReference type="PANTHER" id="PTHR13295:SF4">
    <property type="entry name" value="GLUTAMATE--CYSTEINE LIGASE REGULATORY SUBUNIT"/>
    <property type="match status" value="1"/>
</dbReference>
<dbReference type="eggNOG" id="KOG3023">
    <property type="taxonomic scope" value="Eukaryota"/>
</dbReference>
<feature type="region of interest" description="Disordered" evidence="9">
    <location>
        <begin position="1"/>
        <end position="28"/>
    </location>
</feature>
<evidence type="ECO:0000256" key="1">
    <source>
        <dbReference type="ARBA" id="ARBA00005006"/>
    </source>
</evidence>
<comment type="caution">
    <text evidence="10">The sequence shown here is derived from an EMBL/GenBank/DDBJ whole genome shotgun (WGS) entry which is preliminary data.</text>
</comment>
<gene>
    <name evidence="10" type="primary">Mo01926</name>
    <name evidence="10" type="ORF">E5Q_01926</name>
</gene>
<dbReference type="InterPro" id="IPR036812">
    <property type="entry name" value="NAD(P)_OxRdtase_dom_sf"/>
</dbReference>
<organism evidence="10 11">
    <name type="scientific">Mixia osmundae (strain CBS 9802 / IAM 14324 / JCM 22182 / KY 12970)</name>
    <dbReference type="NCBI Taxonomy" id="764103"/>
    <lineage>
        <taxon>Eukaryota</taxon>
        <taxon>Fungi</taxon>
        <taxon>Dikarya</taxon>
        <taxon>Basidiomycota</taxon>
        <taxon>Pucciniomycotina</taxon>
        <taxon>Mixiomycetes</taxon>
        <taxon>Mixiales</taxon>
        <taxon>Mixiaceae</taxon>
        <taxon>Mixia</taxon>
    </lineage>
</organism>
<comment type="pathway">
    <text evidence="1">Sulfur metabolism; glutathione biosynthesis; glutathione from L-cysteine and L-glutamate: step 1/2.</text>
</comment>